<dbReference type="Pfam" id="PF01329">
    <property type="entry name" value="Pterin_4a"/>
    <property type="match status" value="1"/>
</dbReference>
<evidence type="ECO:0000256" key="1">
    <source>
        <dbReference type="ARBA" id="ARBA00001554"/>
    </source>
</evidence>
<dbReference type="InterPro" id="IPR001533">
    <property type="entry name" value="Pterin_deHydtase"/>
</dbReference>
<dbReference type="PANTHER" id="PTHR12599:SF0">
    <property type="entry name" value="PTERIN-4-ALPHA-CARBINOLAMINE DEHYDRATASE"/>
    <property type="match status" value="1"/>
</dbReference>
<dbReference type="GO" id="GO:0008124">
    <property type="term" value="F:4-alpha-hydroxytetrahydrobiopterin dehydratase activity"/>
    <property type="evidence" value="ECO:0007669"/>
    <property type="project" value="UniProtKB-EC"/>
</dbReference>
<dbReference type="WBParaSite" id="MCU_009813-RB">
    <property type="protein sequence ID" value="MCU_009813-RB"/>
    <property type="gene ID" value="MCU_009813"/>
</dbReference>
<name>A0A5K3FN49_MESCO</name>
<evidence type="ECO:0000313" key="7">
    <source>
        <dbReference type="WBParaSite" id="MCU_009813-RB"/>
    </source>
</evidence>
<keyword evidence="4" id="KW-0456">Lyase</keyword>
<comment type="catalytic activity">
    <reaction evidence="1">
        <text>(4aS,6R)-4a-hydroxy-L-erythro-5,6,7,8-tetrahydrobiopterin = (6R)-L-erythro-6,7-dihydrobiopterin + H2O</text>
        <dbReference type="Rhea" id="RHEA:11920"/>
        <dbReference type="ChEBI" id="CHEBI:15377"/>
        <dbReference type="ChEBI" id="CHEBI:15642"/>
        <dbReference type="ChEBI" id="CHEBI:43120"/>
        <dbReference type="EC" id="4.2.1.96"/>
    </reaction>
</comment>
<dbReference type="Gene3D" id="3.30.1360.20">
    <property type="entry name" value="Transcriptional coactivator/pterin dehydratase"/>
    <property type="match status" value="1"/>
</dbReference>
<evidence type="ECO:0000256" key="3">
    <source>
        <dbReference type="ARBA" id="ARBA00013252"/>
    </source>
</evidence>
<proteinExistence type="inferred from homology"/>
<dbReference type="WBParaSite" id="MCU_009813-RA">
    <property type="protein sequence ID" value="MCU_009813-RA"/>
    <property type="gene ID" value="MCU_009813"/>
</dbReference>
<dbReference type="InterPro" id="IPR036428">
    <property type="entry name" value="PCD_sf"/>
</dbReference>
<evidence type="ECO:0000256" key="4">
    <source>
        <dbReference type="ARBA" id="ARBA00023239"/>
    </source>
</evidence>
<sequence length="135" mass="15652">MFVRRALPFFSVANFNASTRLMRHAKIQRLSEDERNTYLSSLFAAPYNWKLDPNHPSKDAIRRVFYFRDFDSAFSFMDAIAKKAKEMKHHPEWLNVYNKVDITLTTHDAGGLSKKDVDLACFISDCAHRFGAKES</sequence>
<accession>A0A5K3FN49</accession>
<evidence type="ECO:0000256" key="5">
    <source>
        <dbReference type="ARBA" id="ARBA00030497"/>
    </source>
</evidence>
<dbReference type="SUPFAM" id="SSF55248">
    <property type="entry name" value="PCD-like"/>
    <property type="match status" value="1"/>
</dbReference>
<dbReference type="EC" id="4.2.1.96" evidence="3"/>
<protein>
    <recommendedName>
        <fullName evidence="3">4a-hydroxytetrahydrobiopterin dehydratase</fullName>
        <ecNumber evidence="3">4.2.1.96</ecNumber>
    </recommendedName>
    <alternativeName>
        <fullName evidence="5">4-alpha-hydroxy-tetrahydropterin dehydratase</fullName>
    </alternativeName>
</protein>
<evidence type="ECO:0000256" key="2">
    <source>
        <dbReference type="ARBA" id="ARBA00006472"/>
    </source>
</evidence>
<dbReference type="PANTHER" id="PTHR12599">
    <property type="entry name" value="PTERIN-4-ALPHA-CARBINOLAMINE DEHYDRATASE"/>
    <property type="match status" value="1"/>
</dbReference>
<comment type="similarity">
    <text evidence="2">Belongs to the pterin-4-alpha-carbinolamine dehydratase family.</text>
</comment>
<reference evidence="6 7" key="1">
    <citation type="submission" date="2019-11" db="UniProtKB">
        <authorList>
            <consortium name="WormBaseParasite"/>
        </authorList>
    </citation>
    <scope>IDENTIFICATION</scope>
</reference>
<dbReference type="GO" id="GO:0006729">
    <property type="term" value="P:tetrahydrobiopterin biosynthetic process"/>
    <property type="evidence" value="ECO:0007669"/>
    <property type="project" value="InterPro"/>
</dbReference>
<organism evidence="7">
    <name type="scientific">Mesocestoides corti</name>
    <name type="common">Flatworm</name>
    <dbReference type="NCBI Taxonomy" id="53468"/>
    <lineage>
        <taxon>Eukaryota</taxon>
        <taxon>Metazoa</taxon>
        <taxon>Spiralia</taxon>
        <taxon>Lophotrochozoa</taxon>
        <taxon>Platyhelminthes</taxon>
        <taxon>Cestoda</taxon>
        <taxon>Eucestoda</taxon>
        <taxon>Cyclophyllidea</taxon>
        <taxon>Mesocestoididae</taxon>
        <taxon>Mesocestoides</taxon>
    </lineage>
</organism>
<dbReference type="HAMAP" id="MF_00434">
    <property type="entry name" value="Pterin_4_alpha"/>
    <property type="match status" value="1"/>
</dbReference>
<dbReference type="AlphaFoldDB" id="A0A5K3FN49"/>
<evidence type="ECO:0000313" key="6">
    <source>
        <dbReference type="WBParaSite" id="MCU_009813-RA"/>
    </source>
</evidence>